<gene>
    <name evidence="2" type="ORF">CBF30_10745</name>
</gene>
<comment type="caution">
    <text evidence="2">The sequence shown here is derived from an EMBL/GenBank/DDBJ whole genome shotgun (WGS) entry which is preliminary data.</text>
</comment>
<dbReference type="Pfam" id="PF18754">
    <property type="entry name" value="Nmad3"/>
    <property type="match status" value="1"/>
</dbReference>
<proteinExistence type="predicted"/>
<dbReference type="RefSeq" id="WP_126826582.1">
    <property type="nucleotide sequence ID" value="NZ_JBHLWU010000003.1"/>
</dbReference>
<dbReference type="OrthoDB" id="9772090at2"/>
<organism evidence="2 3">
    <name type="scientific">Vagococcus entomophilus</name>
    <dbReference type="NCBI Taxonomy" id="1160095"/>
    <lineage>
        <taxon>Bacteria</taxon>
        <taxon>Bacillati</taxon>
        <taxon>Bacillota</taxon>
        <taxon>Bacilli</taxon>
        <taxon>Lactobacillales</taxon>
        <taxon>Enterococcaceae</taxon>
        <taxon>Vagococcus</taxon>
    </lineage>
</organism>
<evidence type="ECO:0000313" key="2">
    <source>
        <dbReference type="EMBL" id="RSU06186.1"/>
    </source>
</evidence>
<reference evidence="2 3" key="1">
    <citation type="submission" date="2017-05" db="EMBL/GenBank/DDBJ databases">
        <title>Vagococcus spp. assemblies.</title>
        <authorList>
            <person name="Gulvik C.A."/>
        </authorList>
    </citation>
    <scope>NUCLEOTIDE SEQUENCE [LARGE SCALE GENOMIC DNA]</scope>
    <source>
        <strain evidence="2 3">DSM 24756</strain>
    </source>
</reference>
<keyword evidence="3" id="KW-1185">Reference proteome</keyword>
<evidence type="ECO:0000313" key="3">
    <source>
        <dbReference type="Proteomes" id="UP000288669"/>
    </source>
</evidence>
<protein>
    <recommendedName>
        <fullName evidence="1">Nucleotide modification associated domain-containing protein</fullName>
    </recommendedName>
</protein>
<dbReference type="Proteomes" id="UP000288669">
    <property type="component" value="Unassembled WGS sequence"/>
</dbReference>
<feature type="domain" description="Nucleotide modification associated" evidence="1">
    <location>
        <begin position="2"/>
        <end position="264"/>
    </location>
</feature>
<dbReference type="EMBL" id="NGJZ01000004">
    <property type="protein sequence ID" value="RSU06186.1"/>
    <property type="molecule type" value="Genomic_DNA"/>
</dbReference>
<sequence length="283" mass="32752">MKLILSRKGTDSAAGGLPSIILPNNKIVSIPIPGDDDEKITYDDVYYCKESKESLAELIAKVSKNIHYGKNKKMFSKEIKCHLDPDINVDAYLRSESWRGSFGQIGAAQTVLTNAHVSKGDIFLFFGWFNRTYFDKEGQLKYCKGDGFHMIYGWLEVERKIYTKNDPIPDWLEYHPHMNNNKRDNANNCIYIGTENLTIDNKIKGYGVFEKYDDSLVLTKNGMSRSKWDLPDIFQNKTITYHNENSWKTDYFQSAFRGQEFVCQENVEISNWVKEMIKSNVNQ</sequence>
<evidence type="ECO:0000259" key="1">
    <source>
        <dbReference type="Pfam" id="PF18754"/>
    </source>
</evidence>
<dbReference type="InterPro" id="IPR041135">
    <property type="entry name" value="Nmad3"/>
</dbReference>
<accession>A0A430AF11</accession>
<dbReference type="AlphaFoldDB" id="A0A430AF11"/>
<name>A0A430AF11_9ENTE</name>